<dbReference type="InterPro" id="IPR014710">
    <property type="entry name" value="RmlC-like_jellyroll"/>
</dbReference>
<feature type="domain" description="Cyclic nucleotide-binding" evidence="3">
    <location>
        <begin position="173"/>
        <end position="266"/>
    </location>
</feature>
<dbReference type="SMART" id="SM00100">
    <property type="entry name" value="cNMP"/>
    <property type="match status" value="3"/>
</dbReference>
<name>A0A9W7EBN2_9STRA</name>
<feature type="region of interest" description="Disordered" evidence="2">
    <location>
        <begin position="627"/>
        <end position="655"/>
    </location>
</feature>
<dbReference type="PANTHER" id="PTHR11635:SF152">
    <property type="entry name" value="CAMP-DEPENDENT PROTEIN KINASE TYPE I REGULATORY SUBUNIT-RELATED"/>
    <property type="match status" value="1"/>
</dbReference>
<keyword evidence="5" id="KW-1185">Reference proteome</keyword>
<reference evidence="4" key="1">
    <citation type="submission" date="2022-07" db="EMBL/GenBank/DDBJ databases">
        <title>Genome analysis of Parmales, a sister group of diatoms, reveals the evolutionary specialization of diatoms from phago-mixotrophs to photoautotrophs.</title>
        <authorList>
            <person name="Ban H."/>
            <person name="Sato S."/>
            <person name="Yoshikawa S."/>
            <person name="Kazumasa Y."/>
            <person name="Nakamura Y."/>
            <person name="Ichinomiya M."/>
            <person name="Saitoh K."/>
            <person name="Sato N."/>
            <person name="Blanc-Mathieu R."/>
            <person name="Endo H."/>
            <person name="Kuwata A."/>
            <person name="Ogata H."/>
        </authorList>
    </citation>
    <scope>NUCLEOTIDE SEQUENCE</scope>
</reference>
<dbReference type="EMBL" id="BRXZ01001502">
    <property type="protein sequence ID" value="GMH72768.1"/>
    <property type="molecule type" value="Genomic_DNA"/>
</dbReference>
<dbReference type="InterPro" id="IPR018488">
    <property type="entry name" value="cNMP-bd_CS"/>
</dbReference>
<feature type="region of interest" description="Disordered" evidence="2">
    <location>
        <begin position="515"/>
        <end position="540"/>
    </location>
</feature>
<dbReference type="CDD" id="cd00038">
    <property type="entry name" value="CAP_ED"/>
    <property type="match status" value="3"/>
</dbReference>
<dbReference type="Gene3D" id="2.60.120.10">
    <property type="entry name" value="Jelly Rolls"/>
    <property type="match status" value="3"/>
</dbReference>
<dbReference type="OrthoDB" id="421226at2759"/>
<organism evidence="4 5">
    <name type="scientific">Triparma retinervis</name>
    <dbReference type="NCBI Taxonomy" id="2557542"/>
    <lineage>
        <taxon>Eukaryota</taxon>
        <taxon>Sar</taxon>
        <taxon>Stramenopiles</taxon>
        <taxon>Ochrophyta</taxon>
        <taxon>Bolidophyceae</taxon>
        <taxon>Parmales</taxon>
        <taxon>Triparmaceae</taxon>
        <taxon>Triparma</taxon>
    </lineage>
</organism>
<dbReference type="PROSITE" id="PS00889">
    <property type="entry name" value="CNMP_BINDING_2"/>
    <property type="match status" value="2"/>
</dbReference>
<accession>A0A9W7EBN2</accession>
<dbReference type="Pfam" id="PF00027">
    <property type="entry name" value="cNMP_binding"/>
    <property type="match status" value="3"/>
</dbReference>
<keyword evidence="1" id="KW-0175">Coiled coil</keyword>
<dbReference type="InterPro" id="IPR018490">
    <property type="entry name" value="cNMP-bd_dom_sf"/>
</dbReference>
<evidence type="ECO:0000256" key="2">
    <source>
        <dbReference type="SAM" id="MobiDB-lite"/>
    </source>
</evidence>
<dbReference type="GO" id="GO:0005952">
    <property type="term" value="C:cAMP-dependent protein kinase complex"/>
    <property type="evidence" value="ECO:0007669"/>
    <property type="project" value="InterPro"/>
</dbReference>
<dbReference type="InterPro" id="IPR050503">
    <property type="entry name" value="cAMP-dep_PK_reg_su-like"/>
</dbReference>
<feature type="domain" description="Cyclic nucleotide-binding" evidence="3">
    <location>
        <begin position="293"/>
        <end position="397"/>
    </location>
</feature>
<dbReference type="SUPFAM" id="SSF51206">
    <property type="entry name" value="cAMP-binding domain-like"/>
    <property type="match status" value="3"/>
</dbReference>
<proteinExistence type="predicted"/>
<dbReference type="InterPro" id="IPR000595">
    <property type="entry name" value="cNMP-bd_dom"/>
</dbReference>
<dbReference type="PANTHER" id="PTHR11635">
    <property type="entry name" value="CAMP-DEPENDENT PROTEIN KINASE REGULATORY CHAIN"/>
    <property type="match status" value="1"/>
</dbReference>
<sequence length="655" mass="72712">MGGGASSQNGLGKIEWISKIPCFRSLDEEHMISLSSKVVQMDYKKGENIISEGQVGSLFGILVSGLVQISAKGPNDQEVVLCTQERGFYFGEAAIIGNTTTTATIKARTDCVVYGLMSAELQQLTKDMPEVKESLLSTVSHRLKQNILAIPFFAQLKNILESKKSFKMLGAFDLLSTLFELESFNSKETLFNEGDLGKKFYVICEGCIRISSRDSEGHDFMLSMLKKYDVFGEIALVEHTKRTATAKAFEPSLVLSITKEKFDKLFEVFPAFRDVMVPHIAHRTANTLKRVKVFEKLSQEKMEALGGMMEFQDFEAGTILEEEGAYNAGLYIVIAGTIHALTKKEGDDQLKLLSEMGEGSVMGEMALLTGAPRSATLLAVTACLCLYLSAEKFRRFLPFAPELMDDLIFTAKCRRKKSIEINAEASLQIPNIDADVENKLYLYSLLRSKEVDELELSNHEKETAESEVKNLKDMNRQMAALNESKRQRVIELKERVSSMLKHVVPESFDIDEKLASSPRSNTASAKDLPSSRILQRRNSWTSNTDIEQHKMDLSNILKASSKQQLDKLTPFKDQSKMTSGGRRGRQVTGTINIDIEVDLVSGQASPSKALGKHFETFSAAAHQLEEELSGNDIIDSSRPSSRGSSRSFRNSAGSS</sequence>
<feature type="compositionally biased region" description="Low complexity" evidence="2">
    <location>
        <begin position="636"/>
        <end position="655"/>
    </location>
</feature>
<evidence type="ECO:0000313" key="4">
    <source>
        <dbReference type="EMBL" id="GMH72768.1"/>
    </source>
</evidence>
<evidence type="ECO:0000256" key="1">
    <source>
        <dbReference type="SAM" id="Coils"/>
    </source>
</evidence>
<dbReference type="AlphaFoldDB" id="A0A9W7EBN2"/>
<feature type="domain" description="Cyclic nucleotide-binding" evidence="3">
    <location>
        <begin position="22"/>
        <end position="142"/>
    </location>
</feature>
<dbReference type="PROSITE" id="PS50042">
    <property type="entry name" value="CNMP_BINDING_3"/>
    <property type="match status" value="3"/>
</dbReference>
<evidence type="ECO:0000313" key="5">
    <source>
        <dbReference type="Proteomes" id="UP001165082"/>
    </source>
</evidence>
<dbReference type="Proteomes" id="UP001165082">
    <property type="component" value="Unassembled WGS sequence"/>
</dbReference>
<gene>
    <name evidence="4" type="ORF">TrRE_jg13008</name>
</gene>
<evidence type="ECO:0000259" key="3">
    <source>
        <dbReference type="PROSITE" id="PS50042"/>
    </source>
</evidence>
<protein>
    <recommendedName>
        <fullName evidence="3">Cyclic nucleotide-binding domain-containing protein</fullName>
    </recommendedName>
</protein>
<feature type="coiled-coil region" evidence="1">
    <location>
        <begin position="454"/>
        <end position="484"/>
    </location>
</feature>
<dbReference type="GO" id="GO:0005829">
    <property type="term" value="C:cytosol"/>
    <property type="evidence" value="ECO:0007669"/>
    <property type="project" value="TreeGrafter"/>
</dbReference>
<comment type="caution">
    <text evidence="4">The sequence shown here is derived from an EMBL/GenBank/DDBJ whole genome shotgun (WGS) entry which is preliminary data.</text>
</comment>